<evidence type="ECO:0000313" key="2">
    <source>
        <dbReference type="EMBL" id="CAI5757112.1"/>
    </source>
</evidence>
<dbReference type="EMBL" id="CANTUO010000001">
    <property type="protein sequence ID" value="CAI5757112.1"/>
    <property type="molecule type" value="Genomic_DNA"/>
</dbReference>
<organism evidence="2 3">
    <name type="scientific">Candida verbasci</name>
    <dbReference type="NCBI Taxonomy" id="1227364"/>
    <lineage>
        <taxon>Eukaryota</taxon>
        <taxon>Fungi</taxon>
        <taxon>Dikarya</taxon>
        <taxon>Ascomycota</taxon>
        <taxon>Saccharomycotina</taxon>
        <taxon>Pichiomycetes</taxon>
        <taxon>Debaryomycetaceae</taxon>
        <taxon>Candida/Lodderomyces clade</taxon>
        <taxon>Candida</taxon>
    </lineage>
</organism>
<dbReference type="AlphaFoldDB" id="A0A9W4TVH1"/>
<sequence length="547" mass="63343">MNPLNSPIGYSKSPIQYYSNDINTSDKLNSQGVFSPPTKSLDSLPIEVIDRIFQNTSQLDLLNIIKLNKFFYINYRFKLFTNVIIDSNYNFFNSEQESTSTIINNAYNFEKFIHVVNNVTEVPKIESLTCISLPDSLNFFDHELNHQLIEFFKRLHTLNSLIWLNDNFKLEFLHYLPNKHLVKTLVLNIKFNNYLNELNEDDELTSSFNFPNLEIFSIKPFTNSAKLFKIINNLLISDNNAEVVSNNLKSLSLSNPAHSNEFSLQQGNIILTVFKASKLKYLNNLQILSLNDFVVSSEIGRILKKSVNLSNLTSLQIRGLFEWSEDHDSFLSIIRDDLRNLKHLSLDISPAYDATYEFLYDLKANLLTLDLVITMERSTPQFELVYKPDDFTWVIKKFKSLEKLSIELYNGVDVPKQQLVDNAPSSFYKPLKALNLKSLRINSSSNYQAVSSLIETQPHLEFLDLFGNNASGAPNLGLGMIHPNVLDEWYKVQHVIIYYSQFNKNIKYLRINGYLFEVNYLNGNESINPKDDSLKRWFNDKVMMRIE</sequence>
<proteinExistence type="predicted"/>
<feature type="domain" description="F-box" evidence="1">
    <location>
        <begin position="38"/>
        <end position="83"/>
    </location>
</feature>
<comment type="caution">
    <text evidence="2">The sequence shown here is derived from an EMBL/GenBank/DDBJ whole genome shotgun (WGS) entry which is preliminary data.</text>
</comment>
<evidence type="ECO:0000259" key="1">
    <source>
        <dbReference type="PROSITE" id="PS50181"/>
    </source>
</evidence>
<protein>
    <recommendedName>
        <fullName evidence="1">F-box domain-containing protein</fullName>
    </recommendedName>
</protein>
<accession>A0A9W4TVH1</accession>
<dbReference type="InterPro" id="IPR032675">
    <property type="entry name" value="LRR_dom_sf"/>
</dbReference>
<evidence type="ECO:0000313" key="3">
    <source>
        <dbReference type="Proteomes" id="UP001152885"/>
    </source>
</evidence>
<dbReference type="PROSITE" id="PS50181">
    <property type="entry name" value="FBOX"/>
    <property type="match status" value="1"/>
</dbReference>
<dbReference type="InterPro" id="IPR001810">
    <property type="entry name" value="F-box_dom"/>
</dbReference>
<dbReference type="OrthoDB" id="4024240at2759"/>
<keyword evidence="3" id="KW-1185">Reference proteome</keyword>
<dbReference type="SUPFAM" id="SSF52047">
    <property type="entry name" value="RNI-like"/>
    <property type="match status" value="1"/>
</dbReference>
<dbReference type="Proteomes" id="UP001152885">
    <property type="component" value="Unassembled WGS sequence"/>
</dbReference>
<dbReference type="Gene3D" id="3.80.10.10">
    <property type="entry name" value="Ribonuclease Inhibitor"/>
    <property type="match status" value="1"/>
</dbReference>
<name>A0A9W4TVH1_9ASCO</name>
<reference evidence="2" key="1">
    <citation type="submission" date="2022-12" db="EMBL/GenBank/DDBJ databases">
        <authorList>
            <person name="Brejova B."/>
        </authorList>
    </citation>
    <scope>NUCLEOTIDE SEQUENCE</scope>
</reference>
<gene>
    <name evidence="2" type="ORF">CANVERA_P1629</name>
</gene>